<dbReference type="Pfam" id="PF17876">
    <property type="entry name" value="CSD2"/>
    <property type="match status" value="1"/>
</dbReference>
<dbReference type="InterPro" id="IPR022966">
    <property type="entry name" value="RNase_II/R_CS"/>
</dbReference>
<dbReference type="PANTHER" id="PTHR23355">
    <property type="entry name" value="RIBONUCLEASE"/>
    <property type="match status" value="1"/>
</dbReference>
<keyword evidence="4 6" id="KW-0269">Exonuclease</keyword>
<dbReference type="GO" id="GO:0003723">
    <property type="term" value="F:RNA binding"/>
    <property type="evidence" value="ECO:0007669"/>
    <property type="project" value="UniProtKB-UniRule"/>
</dbReference>
<keyword evidence="3 6" id="KW-0378">Hydrolase</keyword>
<comment type="subcellular location">
    <subcellularLocation>
        <location evidence="6">Cytoplasm</location>
    </subcellularLocation>
</comment>
<feature type="compositionally biased region" description="Basic and acidic residues" evidence="7">
    <location>
        <begin position="758"/>
        <end position="773"/>
    </location>
</feature>
<keyword evidence="1 6" id="KW-0963">Cytoplasm</keyword>
<comment type="function">
    <text evidence="6">3'-5' exoribonuclease that releases 5'-nucleoside monophosphates and is involved in maturation of structured RNAs.</text>
</comment>
<proteinExistence type="inferred from homology"/>
<dbReference type="InterPro" id="IPR012340">
    <property type="entry name" value="NA-bd_OB-fold"/>
</dbReference>
<dbReference type="Gene3D" id="2.40.50.140">
    <property type="entry name" value="Nucleic acid-binding proteins"/>
    <property type="match status" value="1"/>
</dbReference>
<dbReference type="AlphaFoldDB" id="A0A7W5ZXZ6"/>
<evidence type="ECO:0000313" key="10">
    <source>
        <dbReference type="Proteomes" id="UP000562395"/>
    </source>
</evidence>
<dbReference type="InterPro" id="IPR050180">
    <property type="entry name" value="RNR_Ribonuclease"/>
</dbReference>
<dbReference type="PROSITE" id="PS50126">
    <property type="entry name" value="S1"/>
    <property type="match status" value="1"/>
</dbReference>
<dbReference type="PROSITE" id="PS01175">
    <property type="entry name" value="RIBONUCLEASE_II"/>
    <property type="match status" value="1"/>
</dbReference>
<name>A0A7W5ZXZ6_9SPHN</name>
<feature type="region of interest" description="Disordered" evidence="7">
    <location>
        <begin position="758"/>
        <end position="804"/>
    </location>
</feature>
<evidence type="ECO:0000256" key="4">
    <source>
        <dbReference type="ARBA" id="ARBA00022839"/>
    </source>
</evidence>
<dbReference type="InterPro" id="IPR011805">
    <property type="entry name" value="RNase_R"/>
</dbReference>
<dbReference type="PANTHER" id="PTHR23355:SF9">
    <property type="entry name" value="DIS3-LIKE EXONUCLEASE 2"/>
    <property type="match status" value="1"/>
</dbReference>
<dbReference type="CDD" id="cd04471">
    <property type="entry name" value="S1_RNase_R"/>
    <property type="match status" value="1"/>
</dbReference>
<accession>A0A7W5ZXZ6</accession>
<dbReference type="HAMAP" id="MF_01895">
    <property type="entry name" value="RNase_R"/>
    <property type="match status" value="1"/>
</dbReference>
<organism evidence="9 10">
    <name type="scientific">Novosphingobium hassiacum</name>
    <dbReference type="NCBI Taxonomy" id="173676"/>
    <lineage>
        <taxon>Bacteria</taxon>
        <taxon>Pseudomonadati</taxon>
        <taxon>Pseudomonadota</taxon>
        <taxon>Alphaproteobacteria</taxon>
        <taxon>Sphingomonadales</taxon>
        <taxon>Sphingomonadaceae</taxon>
        <taxon>Novosphingobium</taxon>
    </lineage>
</organism>
<keyword evidence="10" id="KW-1185">Reference proteome</keyword>
<dbReference type="SMART" id="SM00955">
    <property type="entry name" value="RNB"/>
    <property type="match status" value="1"/>
</dbReference>
<evidence type="ECO:0000256" key="5">
    <source>
        <dbReference type="ARBA" id="ARBA00022884"/>
    </source>
</evidence>
<reference evidence="9 10" key="1">
    <citation type="submission" date="2020-08" db="EMBL/GenBank/DDBJ databases">
        <title>Genomic Encyclopedia of Type Strains, Phase IV (KMG-IV): sequencing the most valuable type-strain genomes for metagenomic binning, comparative biology and taxonomic classification.</title>
        <authorList>
            <person name="Goeker M."/>
        </authorList>
    </citation>
    <scope>NUCLEOTIDE SEQUENCE [LARGE SCALE GENOMIC DNA]</scope>
    <source>
        <strain evidence="9 10">DSM 14552</strain>
    </source>
</reference>
<comment type="catalytic activity">
    <reaction evidence="6">
        <text>Exonucleolytic cleavage in the 3'- to 5'-direction to yield nucleoside 5'-phosphates.</text>
        <dbReference type="EC" id="3.1.13.1"/>
    </reaction>
</comment>
<evidence type="ECO:0000256" key="6">
    <source>
        <dbReference type="HAMAP-Rule" id="MF_01895"/>
    </source>
</evidence>
<dbReference type="RefSeq" id="WP_183613550.1">
    <property type="nucleotide sequence ID" value="NZ_JACICY010000005.1"/>
</dbReference>
<sequence length="804" mass="87233">MAKFKHPQGLPTRQQVLDFIAQAEGPAGKREIGKAFGLKGTEKIALKALLKDMAEEGLIDGNRSSFHAMGGVPKVTVLRVVEIEDGEPIAIPDSWQPDDATPPPRLRVIEGRGNAKDRQAALKVGDRVLARTEEAGSGWLAHPMKKLPANDEQLLGVVELDGTGKGWLAPVDKRVRNSVPISDLGGAVAGQLVLAEPAGRSARAGMKVTAVLGDPLAPRAFSLIAIHKHGIPFIFPQEALDEAKVAAALPLSEEHREDLRHLPIVAIDPSDARDHDDAIWAEPDGAGGFRALIAIADVSFYVRPGSQVDREARKRGNSVYFPDRVVPMLPEVLSADVCSLKAGADRAAMACHIAIDAQGRITEWRFTRALVRIAEVIAYEEAQRRIDVASGAHHPPAPSSEEEGETLSKAHSSLEEGVGGGGGAVGIAVLQNLWAAWRLLEKARNDRDPLNLELPERRVVLNAAGKIEEIALRERLDAHRVVEDFMISANVAAAKALEAKVAPVVYRIHEPPSREKLIALKDYLATFDRKLALGQVITPSLFNRLLKDVTDETEKALVMEAVLRSQTQAYYGPRNAGHFGLALGSYAHFTSPIRRYSDLLVHRALVDAYKLEQPAPKSDLPASSRLSDRDRGDLGRISDAISVTERRAMVAERDTIDRYVAAWLSGKIGEVFDTRITGVQKFGLFATIIGLGGDGLVPVSTLGAERFGYDEKAQRLIGEETGEQFAIGMIMKLRLAEANPLTGALKFEPVEVDEGVRRVERRGFRDDGGDRGKPSGKGRPFKAGHAPGKRGRPSNIRHQGKGKR</sequence>
<keyword evidence="5 6" id="KW-0694">RNA-binding</keyword>
<comment type="caution">
    <text evidence="9">The sequence shown here is derived from an EMBL/GenBank/DDBJ whole genome shotgun (WGS) entry which is preliminary data.</text>
</comment>
<dbReference type="Proteomes" id="UP000562395">
    <property type="component" value="Unassembled WGS sequence"/>
</dbReference>
<evidence type="ECO:0000313" key="9">
    <source>
        <dbReference type="EMBL" id="MBB3861178.1"/>
    </source>
</evidence>
<dbReference type="SUPFAM" id="SSF50249">
    <property type="entry name" value="Nucleic acid-binding proteins"/>
    <property type="match status" value="2"/>
</dbReference>
<dbReference type="SMART" id="SM00316">
    <property type="entry name" value="S1"/>
    <property type="match status" value="1"/>
</dbReference>
<evidence type="ECO:0000256" key="3">
    <source>
        <dbReference type="ARBA" id="ARBA00022801"/>
    </source>
</evidence>
<dbReference type="EC" id="3.1.13.1" evidence="6"/>
<comment type="similarity">
    <text evidence="6">Belongs to the RNR ribonuclease family. RNase R subfamily.</text>
</comment>
<keyword evidence="2 6" id="KW-0540">Nuclease</keyword>
<dbReference type="GO" id="GO:0005829">
    <property type="term" value="C:cytosol"/>
    <property type="evidence" value="ECO:0007669"/>
    <property type="project" value="TreeGrafter"/>
</dbReference>
<dbReference type="InterPro" id="IPR003029">
    <property type="entry name" value="S1_domain"/>
</dbReference>
<dbReference type="GO" id="GO:0006402">
    <property type="term" value="P:mRNA catabolic process"/>
    <property type="evidence" value="ECO:0007669"/>
    <property type="project" value="TreeGrafter"/>
</dbReference>
<evidence type="ECO:0000256" key="1">
    <source>
        <dbReference type="ARBA" id="ARBA00022490"/>
    </source>
</evidence>
<dbReference type="InterPro" id="IPR001900">
    <property type="entry name" value="RNase_II/R"/>
</dbReference>
<dbReference type="Pfam" id="PF00773">
    <property type="entry name" value="RNB"/>
    <property type="match status" value="1"/>
</dbReference>
<protein>
    <recommendedName>
        <fullName evidence="6">Ribonuclease R</fullName>
        <shortName evidence="6">RNase R</shortName>
        <ecNumber evidence="6">3.1.13.1</ecNumber>
    </recommendedName>
</protein>
<evidence type="ECO:0000259" key="8">
    <source>
        <dbReference type="PROSITE" id="PS50126"/>
    </source>
</evidence>
<gene>
    <name evidence="6" type="primary">rnr</name>
    <name evidence="9" type="ORF">GGQ88_002450</name>
</gene>
<evidence type="ECO:0000256" key="7">
    <source>
        <dbReference type="SAM" id="MobiDB-lite"/>
    </source>
</evidence>
<evidence type="ECO:0000256" key="2">
    <source>
        <dbReference type="ARBA" id="ARBA00022722"/>
    </source>
</evidence>
<dbReference type="EMBL" id="JACICY010000005">
    <property type="protein sequence ID" value="MBB3861178.1"/>
    <property type="molecule type" value="Genomic_DNA"/>
</dbReference>
<dbReference type="InterPro" id="IPR040476">
    <property type="entry name" value="CSD2"/>
</dbReference>
<dbReference type="GO" id="GO:0008859">
    <property type="term" value="F:exoribonuclease II activity"/>
    <property type="evidence" value="ECO:0007669"/>
    <property type="project" value="UniProtKB-UniRule"/>
</dbReference>
<feature type="region of interest" description="Disordered" evidence="7">
    <location>
        <begin position="389"/>
        <end position="415"/>
    </location>
</feature>
<feature type="compositionally biased region" description="Basic residues" evidence="7">
    <location>
        <begin position="774"/>
        <end position="792"/>
    </location>
</feature>
<feature type="domain" description="S1 motif" evidence="8">
    <location>
        <begin position="669"/>
        <end position="750"/>
    </location>
</feature>